<proteinExistence type="predicted"/>
<dbReference type="Proteomes" id="UP000275368">
    <property type="component" value="Chromosome"/>
</dbReference>
<dbReference type="OrthoDB" id="515428at2"/>
<reference evidence="1 2" key="1">
    <citation type="submission" date="2018-11" db="EMBL/GenBank/DDBJ databases">
        <title>Complete genome sequence of Paenibacillus baekrokdamisoli strain KCTC 33723.</title>
        <authorList>
            <person name="Kang S.W."/>
            <person name="Lee K.C."/>
            <person name="Kim K.K."/>
            <person name="Kim J.S."/>
            <person name="Kim D.S."/>
            <person name="Ko S.H."/>
            <person name="Yang S.H."/>
            <person name="Lee J.S."/>
        </authorList>
    </citation>
    <scope>NUCLEOTIDE SEQUENCE [LARGE SCALE GENOMIC DNA]</scope>
    <source>
        <strain evidence="1 2">KCTC 33723</strain>
    </source>
</reference>
<evidence type="ECO:0000313" key="1">
    <source>
        <dbReference type="EMBL" id="BBH22617.1"/>
    </source>
</evidence>
<dbReference type="InterPro" id="IPR041657">
    <property type="entry name" value="HTH_17"/>
</dbReference>
<name>A0A3G9IUX6_9BACL</name>
<keyword evidence="2" id="KW-1185">Reference proteome</keyword>
<sequence length="83" mass="9800">MNHTQQLVTTNPNLTHQNQVQTYNTLTFSEAWEFFFQGKISKDKLYSEVRAGKIPHLRLGTKILFRSATLETWFQQQELNSIR</sequence>
<dbReference type="AlphaFoldDB" id="A0A3G9IUX6"/>
<protein>
    <submittedName>
        <fullName evidence="1">Uncharacterized protein</fullName>
    </submittedName>
</protein>
<evidence type="ECO:0000313" key="2">
    <source>
        <dbReference type="Proteomes" id="UP000275368"/>
    </source>
</evidence>
<dbReference type="RefSeq" id="WP_125661001.1">
    <property type="nucleotide sequence ID" value="NZ_AP019308.1"/>
</dbReference>
<dbReference type="KEGG" id="pbk:Back11_39620"/>
<accession>A0A3G9IUX6</accession>
<organism evidence="1 2">
    <name type="scientific">Paenibacillus baekrokdamisoli</name>
    <dbReference type="NCBI Taxonomy" id="1712516"/>
    <lineage>
        <taxon>Bacteria</taxon>
        <taxon>Bacillati</taxon>
        <taxon>Bacillota</taxon>
        <taxon>Bacilli</taxon>
        <taxon>Bacillales</taxon>
        <taxon>Paenibacillaceae</taxon>
        <taxon>Paenibacillus</taxon>
    </lineage>
</organism>
<gene>
    <name evidence="1" type="ORF">Back11_39620</name>
</gene>
<dbReference type="EMBL" id="AP019308">
    <property type="protein sequence ID" value="BBH22617.1"/>
    <property type="molecule type" value="Genomic_DNA"/>
</dbReference>
<dbReference type="Pfam" id="PF12728">
    <property type="entry name" value="HTH_17"/>
    <property type="match status" value="1"/>
</dbReference>